<dbReference type="Proteomes" id="UP000054729">
    <property type="component" value="Unassembled WGS sequence"/>
</dbReference>
<dbReference type="STRING" id="66969.Lwal_0532"/>
<comment type="caution">
    <text evidence="2">The sequence shown here is derived from an EMBL/GenBank/DDBJ whole genome shotgun (WGS) entry which is preliminary data.</text>
</comment>
<evidence type="ECO:0000313" key="2">
    <source>
        <dbReference type="EMBL" id="KTD82603.1"/>
    </source>
</evidence>
<keyword evidence="1" id="KW-0472">Membrane</keyword>
<gene>
    <name evidence="2" type="ORF">Lwal_0532</name>
</gene>
<dbReference type="RefSeq" id="WP_058479372.1">
    <property type="nucleotide sequence ID" value="NZ_CAAAIQ010000018.1"/>
</dbReference>
<accession>A0A0W1AMK7</accession>
<reference evidence="2 3" key="1">
    <citation type="submission" date="2015-11" db="EMBL/GenBank/DDBJ databases">
        <title>Genomic analysis of 38 Legionella species identifies large and diverse effector repertoires.</title>
        <authorList>
            <person name="Burstein D."/>
            <person name="Amaro F."/>
            <person name="Zusman T."/>
            <person name="Lifshitz Z."/>
            <person name="Cohen O."/>
            <person name="Gilbert J.A."/>
            <person name="Pupko T."/>
            <person name="Shuman H.A."/>
            <person name="Segal G."/>
        </authorList>
    </citation>
    <scope>NUCLEOTIDE SEQUENCE [LARGE SCALE GENOMIC DNA]</scope>
    <source>
        <strain evidence="2 3">ATCC 51914</strain>
    </source>
</reference>
<keyword evidence="3" id="KW-1185">Reference proteome</keyword>
<proteinExistence type="predicted"/>
<dbReference type="PATRIC" id="fig|66969.6.peg.569"/>
<dbReference type="EMBL" id="LNZB01000009">
    <property type="protein sequence ID" value="KTD82603.1"/>
    <property type="molecule type" value="Genomic_DNA"/>
</dbReference>
<keyword evidence="1" id="KW-0812">Transmembrane</keyword>
<feature type="transmembrane region" description="Helical" evidence="1">
    <location>
        <begin position="295"/>
        <end position="318"/>
    </location>
</feature>
<feature type="transmembrane region" description="Helical" evidence="1">
    <location>
        <begin position="265"/>
        <end position="289"/>
    </location>
</feature>
<dbReference type="AlphaFoldDB" id="A0A0W1AMK7"/>
<sequence>MKDKTLRNIDKLQADFRNSPGHHSKKSPVVGTRANELQLIYRYKNVFAEYQEIVYSQQQLNVIPVELKARADEISKKIYAEYIIKYSKIGLTIENSLDWTDTDLTRTYLSTLENEWNTWKVEAVVAKPNNSSHVKNQFYRPAYICALHELMHVEETSAGILEHQNAMFNSVNEVLTVTRTLILIDEVYKKTLNIDMDIQVDYGNTFNLFGRSIQQGELANFYRKLDAKYPSLAEALVSKESLQFLGQTEHTARISSDSLPLSNSLSMMVLSGFIAAVGIAIVALAFISLNAATGGVAGLVLAGVGSAAALSGIGLFAFGSRPNSKDVQNFFEISPTLY</sequence>
<keyword evidence="1" id="KW-1133">Transmembrane helix</keyword>
<evidence type="ECO:0000256" key="1">
    <source>
        <dbReference type="SAM" id="Phobius"/>
    </source>
</evidence>
<organism evidence="2 3">
    <name type="scientific">Legionella waltersii</name>
    <dbReference type="NCBI Taxonomy" id="66969"/>
    <lineage>
        <taxon>Bacteria</taxon>
        <taxon>Pseudomonadati</taxon>
        <taxon>Pseudomonadota</taxon>
        <taxon>Gammaproteobacteria</taxon>
        <taxon>Legionellales</taxon>
        <taxon>Legionellaceae</taxon>
        <taxon>Legionella</taxon>
    </lineage>
</organism>
<dbReference type="OrthoDB" id="5654130at2"/>
<protein>
    <submittedName>
        <fullName evidence="2">Uncharacterized protein</fullName>
    </submittedName>
</protein>
<evidence type="ECO:0000313" key="3">
    <source>
        <dbReference type="Proteomes" id="UP000054729"/>
    </source>
</evidence>
<name>A0A0W1AMK7_9GAMM</name>